<sequence length="153" mass="16869">MTTPGTDVPADLAQVTALGDQLLRLQRRRRHVYADVVLENSAFRLLWVLDDGEPRTLRQLAADLDLEQSTVNRQVNAAIAAGWLERYDVPGSASRLVRPSAAGREAYRHDGLIRAGTIRAALDELGHEHAASVIDGLRSLNDAWDAVLERELP</sequence>
<dbReference type="RefSeq" id="WP_211351249.1">
    <property type="nucleotide sequence ID" value="NZ_JBHMDG010000011.1"/>
</dbReference>
<dbReference type="Gene3D" id="1.10.10.10">
    <property type="entry name" value="Winged helix-like DNA-binding domain superfamily/Winged helix DNA-binding domain"/>
    <property type="match status" value="1"/>
</dbReference>
<evidence type="ECO:0000313" key="3">
    <source>
        <dbReference type="Proteomes" id="UP001589750"/>
    </source>
</evidence>
<dbReference type="Pfam" id="PF12802">
    <property type="entry name" value="MarR_2"/>
    <property type="match status" value="1"/>
</dbReference>
<comment type="caution">
    <text evidence="2">The sequence shown here is derived from an EMBL/GenBank/DDBJ whole genome shotgun (WGS) entry which is preliminary data.</text>
</comment>
<dbReference type="InterPro" id="IPR000835">
    <property type="entry name" value="HTH_MarR-typ"/>
</dbReference>
<proteinExistence type="predicted"/>
<dbReference type="Proteomes" id="UP001589750">
    <property type="component" value="Unassembled WGS sequence"/>
</dbReference>
<feature type="domain" description="HTH marR-type" evidence="1">
    <location>
        <begin position="40"/>
        <end position="91"/>
    </location>
</feature>
<name>A0ABV5K8K2_9ACTN</name>
<dbReference type="SUPFAM" id="SSF46785">
    <property type="entry name" value="Winged helix' DNA-binding domain"/>
    <property type="match status" value="1"/>
</dbReference>
<reference evidence="2 3" key="1">
    <citation type="submission" date="2024-09" db="EMBL/GenBank/DDBJ databases">
        <authorList>
            <person name="Sun Q."/>
            <person name="Mori K."/>
        </authorList>
    </citation>
    <scope>NUCLEOTIDE SEQUENCE [LARGE SCALE GENOMIC DNA]</scope>
    <source>
        <strain evidence="2 3">JCM 9626</strain>
    </source>
</reference>
<evidence type="ECO:0000259" key="1">
    <source>
        <dbReference type="Pfam" id="PF12802"/>
    </source>
</evidence>
<dbReference type="InterPro" id="IPR036388">
    <property type="entry name" value="WH-like_DNA-bd_sf"/>
</dbReference>
<organism evidence="2 3">
    <name type="scientific">Nocardioides plantarum</name>
    <dbReference type="NCBI Taxonomy" id="29299"/>
    <lineage>
        <taxon>Bacteria</taxon>
        <taxon>Bacillati</taxon>
        <taxon>Actinomycetota</taxon>
        <taxon>Actinomycetes</taxon>
        <taxon>Propionibacteriales</taxon>
        <taxon>Nocardioidaceae</taxon>
        <taxon>Nocardioides</taxon>
    </lineage>
</organism>
<dbReference type="InterPro" id="IPR036390">
    <property type="entry name" value="WH_DNA-bd_sf"/>
</dbReference>
<evidence type="ECO:0000313" key="2">
    <source>
        <dbReference type="EMBL" id="MFB9313083.1"/>
    </source>
</evidence>
<keyword evidence="3" id="KW-1185">Reference proteome</keyword>
<protein>
    <submittedName>
        <fullName evidence="2">MarR family winged helix-turn-helix transcriptional regulator</fullName>
    </submittedName>
</protein>
<dbReference type="EMBL" id="JBHMDG010000011">
    <property type="protein sequence ID" value="MFB9313083.1"/>
    <property type="molecule type" value="Genomic_DNA"/>
</dbReference>
<gene>
    <name evidence="2" type="ORF">ACFFRI_08510</name>
</gene>
<accession>A0ABV5K8K2</accession>